<protein>
    <recommendedName>
        <fullName evidence="4">DUF1449 domain-containing protein</fullName>
    </recommendedName>
</protein>
<feature type="transmembrane region" description="Helical" evidence="1">
    <location>
        <begin position="12"/>
        <end position="35"/>
    </location>
</feature>
<keyword evidence="1" id="KW-0812">Transmembrane</keyword>
<evidence type="ECO:0000256" key="1">
    <source>
        <dbReference type="SAM" id="Phobius"/>
    </source>
</evidence>
<feature type="transmembrane region" description="Helical" evidence="1">
    <location>
        <begin position="80"/>
        <end position="102"/>
    </location>
</feature>
<dbReference type="AlphaFoldDB" id="A0A099L2Z9"/>
<evidence type="ECO:0000313" key="3">
    <source>
        <dbReference type="Proteomes" id="UP000029868"/>
    </source>
</evidence>
<gene>
    <name evidence="2" type="ORF">GAB14E_0933</name>
</gene>
<dbReference type="Proteomes" id="UP000029868">
    <property type="component" value="Unassembled WGS sequence"/>
</dbReference>
<sequence length="219" mass="23858">MEQLLYIAGQFPTVIYSTLLGIVAIYWLVGMLGIIDLDLTPDADLDVDVEADLDTDLSAGFGGLAGLLLTFGLTSVPFTLVISIICLISWLISIYLQLYAFVLLDSAWLYYLLGSVSTVLIFFISLPITGFLIRPLKGMFVSIETISSHNLVGSDATIATGKVTETFGQAKVLNEGAEILLDVRCDPEHRLSMGDKVLLIEYSKGSHSYIVAPFPEELL</sequence>
<organism evidence="2 3">
    <name type="scientific">Colwellia psychrerythraea</name>
    <name type="common">Vibrio psychroerythus</name>
    <dbReference type="NCBI Taxonomy" id="28229"/>
    <lineage>
        <taxon>Bacteria</taxon>
        <taxon>Pseudomonadati</taxon>
        <taxon>Pseudomonadota</taxon>
        <taxon>Gammaproteobacteria</taxon>
        <taxon>Alteromonadales</taxon>
        <taxon>Colwelliaceae</taxon>
        <taxon>Colwellia</taxon>
    </lineage>
</organism>
<proteinExistence type="predicted"/>
<dbReference type="PATRIC" id="fig|28229.3.peg.85"/>
<evidence type="ECO:0000313" key="2">
    <source>
        <dbReference type="EMBL" id="KGJ97344.1"/>
    </source>
</evidence>
<reference evidence="2 3" key="1">
    <citation type="submission" date="2014-08" db="EMBL/GenBank/DDBJ databases">
        <title>Genomic and Phenotypic Diversity of Colwellia psychrerythraea strains from Disparate Marine Basins.</title>
        <authorList>
            <person name="Techtmann S.M."/>
            <person name="Stelling S.C."/>
            <person name="Utturkar S.M."/>
            <person name="Alshibli N."/>
            <person name="Harris A."/>
            <person name="Brown S.D."/>
            <person name="Hazen T.C."/>
        </authorList>
    </citation>
    <scope>NUCLEOTIDE SEQUENCE [LARGE SCALE GENOMIC DNA]</scope>
    <source>
        <strain evidence="2 3">GAB14E</strain>
    </source>
</reference>
<comment type="caution">
    <text evidence="2">The sequence shown here is derived from an EMBL/GenBank/DDBJ whole genome shotgun (WGS) entry which is preliminary data.</text>
</comment>
<keyword evidence="1" id="KW-0472">Membrane</keyword>
<name>A0A099L2Z9_COLPS</name>
<feature type="transmembrane region" description="Helical" evidence="1">
    <location>
        <begin position="108"/>
        <end position="133"/>
    </location>
</feature>
<keyword evidence="1" id="KW-1133">Transmembrane helix</keyword>
<evidence type="ECO:0008006" key="4">
    <source>
        <dbReference type="Google" id="ProtNLM"/>
    </source>
</evidence>
<dbReference type="EMBL" id="JQEC01000002">
    <property type="protein sequence ID" value="KGJ97344.1"/>
    <property type="molecule type" value="Genomic_DNA"/>
</dbReference>
<dbReference type="OrthoDB" id="8912654at2"/>
<accession>A0A099L2Z9</accession>
<dbReference type="RefSeq" id="WP_033080252.1">
    <property type="nucleotide sequence ID" value="NZ_JQEC01000002.1"/>
</dbReference>